<dbReference type="Gene3D" id="3.40.50.300">
    <property type="entry name" value="P-loop containing nucleotide triphosphate hydrolases"/>
    <property type="match status" value="1"/>
</dbReference>
<keyword evidence="3" id="KW-1003">Cell membrane</keyword>
<gene>
    <name evidence="7" type="ORF">DFR36_1017</name>
</gene>
<dbReference type="Proteomes" id="UP000246483">
    <property type="component" value="Unassembled WGS sequence"/>
</dbReference>
<dbReference type="NCBIfam" id="NF008453">
    <property type="entry name" value="PRK11308.1"/>
    <property type="match status" value="1"/>
</dbReference>
<dbReference type="PANTHER" id="PTHR43776">
    <property type="entry name" value="TRANSPORT ATP-BINDING PROTEIN"/>
    <property type="match status" value="1"/>
</dbReference>
<feature type="domain" description="ABC transporter" evidence="6">
    <location>
        <begin position="9"/>
        <end position="266"/>
    </location>
</feature>
<dbReference type="EMBL" id="QGUB01000001">
    <property type="protein sequence ID" value="PWW48505.1"/>
    <property type="molecule type" value="Genomic_DNA"/>
</dbReference>
<evidence type="ECO:0000256" key="4">
    <source>
        <dbReference type="ARBA" id="ARBA00022741"/>
    </source>
</evidence>
<dbReference type="InterPro" id="IPR050319">
    <property type="entry name" value="ABC_transp_ATP-bind"/>
</dbReference>
<dbReference type="OrthoDB" id="9802772at2"/>
<evidence type="ECO:0000313" key="7">
    <source>
        <dbReference type="EMBL" id="PWW48505.1"/>
    </source>
</evidence>
<reference evidence="7 8" key="1">
    <citation type="submission" date="2018-05" db="EMBL/GenBank/DDBJ databases">
        <title>Genomic Encyclopedia of Type Strains, Phase IV (KMG-IV): sequencing the most valuable type-strain genomes for metagenomic binning, comparative biology and taxonomic classification.</title>
        <authorList>
            <person name="Goeker M."/>
        </authorList>
    </citation>
    <scope>NUCLEOTIDE SEQUENCE [LARGE SCALE GENOMIC DNA]</scope>
    <source>
        <strain evidence="7 8">DSM 26006</strain>
    </source>
</reference>
<evidence type="ECO:0000256" key="5">
    <source>
        <dbReference type="ARBA" id="ARBA00022840"/>
    </source>
</evidence>
<keyword evidence="8" id="KW-1185">Reference proteome</keyword>
<evidence type="ECO:0000256" key="1">
    <source>
        <dbReference type="ARBA" id="ARBA00005417"/>
    </source>
</evidence>
<evidence type="ECO:0000256" key="3">
    <source>
        <dbReference type="ARBA" id="ARBA00022475"/>
    </source>
</evidence>
<dbReference type="AlphaFoldDB" id="A0A317RGC3"/>
<dbReference type="PROSITE" id="PS00211">
    <property type="entry name" value="ABC_TRANSPORTER_1"/>
    <property type="match status" value="1"/>
</dbReference>
<protein>
    <submittedName>
        <fullName evidence="7">Peptide/nickel transport system ATP-binding protein</fullName>
    </submittedName>
</protein>
<comment type="similarity">
    <text evidence="1">Belongs to the ABC transporter superfamily.</text>
</comment>
<dbReference type="GO" id="GO:0005524">
    <property type="term" value="F:ATP binding"/>
    <property type="evidence" value="ECO:0007669"/>
    <property type="project" value="UniProtKB-KW"/>
</dbReference>
<proteinExistence type="inferred from homology"/>
<dbReference type="InterPro" id="IPR003439">
    <property type="entry name" value="ABC_transporter-like_ATP-bd"/>
</dbReference>
<evidence type="ECO:0000313" key="8">
    <source>
        <dbReference type="Proteomes" id="UP000246483"/>
    </source>
</evidence>
<evidence type="ECO:0000259" key="6">
    <source>
        <dbReference type="PROSITE" id="PS50893"/>
    </source>
</evidence>
<dbReference type="GO" id="GO:0016887">
    <property type="term" value="F:ATP hydrolysis activity"/>
    <property type="evidence" value="ECO:0007669"/>
    <property type="project" value="InterPro"/>
</dbReference>
<dbReference type="CDD" id="cd03257">
    <property type="entry name" value="ABC_NikE_OppD_transporters"/>
    <property type="match status" value="1"/>
</dbReference>
<dbReference type="NCBIfam" id="TIGR01727">
    <property type="entry name" value="oligo_HPY"/>
    <property type="match status" value="1"/>
</dbReference>
<dbReference type="InterPro" id="IPR027417">
    <property type="entry name" value="P-loop_NTPase"/>
</dbReference>
<sequence>MNAAARPLVQAHDLAKTFDVSAPWLNRVLERRPRTLLQAVDGVSFEIERGQTLALVGESGCGKSTVARLLVGLYAPTRGSFFFDGEDAHAAFKGSNARAMRRRIQMIFQDPYASLNPRWKVADIIAEPLREHGILTDKAALAERVGQLLQSVGLSPQDMAKYPHQFSGGQRQRISIARALATEPEFLVCDEPTSALDVSVQAQVLNIMKDLQRKQGLTYLFISHNLAVVRHVSDRVGVMYLGRLVELADKQRLFSAPRHPYTRMLLDAIPKMHDTGHARTPVQGEVPNPLNPPSGCAFNPRCPFANERCRKERPQLLDDGHGTRVACHAVEEGRVDMPAAAA</sequence>
<keyword evidence="5 7" id="KW-0067">ATP-binding</keyword>
<dbReference type="SUPFAM" id="SSF52540">
    <property type="entry name" value="P-loop containing nucleoside triphosphate hydrolases"/>
    <property type="match status" value="1"/>
</dbReference>
<keyword evidence="3" id="KW-0472">Membrane</keyword>
<name>A0A317RGC3_9BURK</name>
<dbReference type="InterPro" id="IPR013563">
    <property type="entry name" value="Oligopep_ABC_C"/>
</dbReference>
<dbReference type="Pfam" id="PF00005">
    <property type="entry name" value="ABC_tran"/>
    <property type="match status" value="1"/>
</dbReference>
<comment type="caution">
    <text evidence="7">The sequence shown here is derived from an EMBL/GenBank/DDBJ whole genome shotgun (WGS) entry which is preliminary data.</text>
</comment>
<dbReference type="RefSeq" id="WP_019373688.1">
    <property type="nucleotide sequence ID" value="NZ_ALEE01000344.1"/>
</dbReference>
<keyword evidence="2" id="KW-0813">Transport</keyword>
<dbReference type="InterPro" id="IPR017871">
    <property type="entry name" value="ABC_transporter-like_CS"/>
</dbReference>
<evidence type="ECO:0000256" key="2">
    <source>
        <dbReference type="ARBA" id="ARBA00022448"/>
    </source>
</evidence>
<accession>A0A317RGC3</accession>
<dbReference type="Pfam" id="PF08352">
    <property type="entry name" value="oligo_HPY"/>
    <property type="match status" value="1"/>
</dbReference>
<dbReference type="PROSITE" id="PS50893">
    <property type="entry name" value="ABC_TRANSPORTER_2"/>
    <property type="match status" value="1"/>
</dbReference>
<dbReference type="GO" id="GO:0015833">
    <property type="term" value="P:peptide transport"/>
    <property type="evidence" value="ECO:0007669"/>
    <property type="project" value="InterPro"/>
</dbReference>
<dbReference type="FunFam" id="3.40.50.300:FF:000016">
    <property type="entry name" value="Oligopeptide ABC transporter ATP-binding component"/>
    <property type="match status" value="1"/>
</dbReference>
<dbReference type="PANTHER" id="PTHR43776:SF7">
    <property type="entry name" value="D,D-DIPEPTIDE TRANSPORT ATP-BINDING PROTEIN DDPF-RELATED"/>
    <property type="match status" value="1"/>
</dbReference>
<dbReference type="GO" id="GO:0055085">
    <property type="term" value="P:transmembrane transport"/>
    <property type="evidence" value="ECO:0007669"/>
    <property type="project" value="UniProtKB-ARBA"/>
</dbReference>
<dbReference type="SMART" id="SM00382">
    <property type="entry name" value="AAA"/>
    <property type="match status" value="1"/>
</dbReference>
<dbReference type="InterPro" id="IPR003593">
    <property type="entry name" value="AAA+_ATPase"/>
</dbReference>
<keyword evidence="4" id="KW-0547">Nucleotide-binding</keyword>
<organism evidence="7 8">
    <name type="scientific">Melaminivora alkalimesophila</name>
    <dbReference type="NCBI Taxonomy" id="1165852"/>
    <lineage>
        <taxon>Bacteria</taxon>
        <taxon>Pseudomonadati</taxon>
        <taxon>Pseudomonadota</taxon>
        <taxon>Betaproteobacteria</taxon>
        <taxon>Burkholderiales</taxon>
        <taxon>Comamonadaceae</taxon>
        <taxon>Melaminivora</taxon>
    </lineage>
</organism>